<evidence type="ECO:0000256" key="1">
    <source>
        <dbReference type="ARBA" id="ARBA00022801"/>
    </source>
</evidence>
<dbReference type="PANTHER" id="PTHR48081:SF2">
    <property type="entry name" value="ALPHA_BETA-HYDROLASE"/>
    <property type="match status" value="1"/>
</dbReference>
<comment type="caution">
    <text evidence="3">The sequence shown here is derived from an EMBL/GenBank/DDBJ whole genome shotgun (WGS) entry which is preliminary data.</text>
</comment>
<organism evidence="3 4">
    <name type="scientific">Cladobotryum mycophilum</name>
    <dbReference type="NCBI Taxonomy" id="491253"/>
    <lineage>
        <taxon>Eukaryota</taxon>
        <taxon>Fungi</taxon>
        <taxon>Dikarya</taxon>
        <taxon>Ascomycota</taxon>
        <taxon>Pezizomycotina</taxon>
        <taxon>Sordariomycetes</taxon>
        <taxon>Hypocreomycetidae</taxon>
        <taxon>Hypocreales</taxon>
        <taxon>Hypocreaceae</taxon>
        <taxon>Cladobotryum</taxon>
    </lineage>
</organism>
<name>A0ABR0SAD8_9HYPO</name>
<dbReference type="InterPro" id="IPR013094">
    <property type="entry name" value="AB_hydrolase_3"/>
</dbReference>
<dbReference type="PANTHER" id="PTHR48081">
    <property type="entry name" value="AB HYDROLASE SUPERFAMILY PROTEIN C4A8.06C"/>
    <property type="match status" value="1"/>
</dbReference>
<gene>
    <name evidence="3" type="ORF">PT974_10625</name>
</gene>
<evidence type="ECO:0000259" key="2">
    <source>
        <dbReference type="Pfam" id="PF07859"/>
    </source>
</evidence>
<dbReference type="EMBL" id="JAVFKD010000015">
    <property type="protein sequence ID" value="KAK5989126.1"/>
    <property type="molecule type" value="Genomic_DNA"/>
</dbReference>
<keyword evidence="1" id="KW-0378">Hydrolase</keyword>
<feature type="domain" description="Alpha/beta hydrolase fold-3" evidence="2">
    <location>
        <begin position="65"/>
        <end position="296"/>
    </location>
</feature>
<dbReference type="Gene3D" id="3.40.50.1820">
    <property type="entry name" value="alpha/beta hydrolase"/>
    <property type="match status" value="1"/>
</dbReference>
<dbReference type="InterPro" id="IPR029058">
    <property type="entry name" value="AB_hydrolase_fold"/>
</dbReference>
<dbReference type="Proteomes" id="UP001338125">
    <property type="component" value="Unassembled WGS sequence"/>
</dbReference>
<accession>A0ABR0SAD8</accession>
<dbReference type="SUPFAM" id="SSF53474">
    <property type="entry name" value="alpha/beta-Hydrolases"/>
    <property type="match status" value="1"/>
</dbReference>
<evidence type="ECO:0000313" key="4">
    <source>
        <dbReference type="Proteomes" id="UP001338125"/>
    </source>
</evidence>
<proteinExistence type="predicted"/>
<sequence>MPSEVGRVFFSKEVALPFMKWRMMRHGLKDFPVHWEEQTVGEGNTKANGIWIKHNPEKDPDIVIYYAHGGGFAMGSCYFYMEFLFAWHDLLRDAGYDNPAIFALDYSLVPDKVYPTQVFQTLEGYRHVLEVAKDASKVCVAGDSAGATLILSLLLELGAQIQSQQANGYKPGLHEEFAQGFPPAFAIPRMAALISPWVTLVSNLHYPSNVDYLDRSSLWKYGCEYAGDTLSHRELSSPGMCEDKSLWKLASPERGFFITYGGEEVLSPDIENLVSRLGRAKVEVEARRFDGGIHAWPIASIFLSSTRRKRLYGLRTIVGEIRKRFDKMPANGKQQKKWLSD</sequence>
<dbReference type="InterPro" id="IPR050300">
    <property type="entry name" value="GDXG_lipolytic_enzyme"/>
</dbReference>
<keyword evidence="4" id="KW-1185">Reference proteome</keyword>
<protein>
    <submittedName>
        <fullName evidence="3">Steryl acetyl hydrolase mug81-like protein</fullName>
    </submittedName>
</protein>
<dbReference type="Pfam" id="PF07859">
    <property type="entry name" value="Abhydrolase_3"/>
    <property type="match status" value="1"/>
</dbReference>
<evidence type="ECO:0000313" key="3">
    <source>
        <dbReference type="EMBL" id="KAK5989126.1"/>
    </source>
</evidence>
<reference evidence="3 4" key="1">
    <citation type="submission" date="2024-01" db="EMBL/GenBank/DDBJ databases">
        <title>Complete genome of Cladobotryum mycophilum ATHUM6906.</title>
        <authorList>
            <person name="Christinaki A.C."/>
            <person name="Myridakis A.I."/>
            <person name="Kouvelis V.N."/>
        </authorList>
    </citation>
    <scope>NUCLEOTIDE SEQUENCE [LARGE SCALE GENOMIC DNA]</scope>
    <source>
        <strain evidence="3 4">ATHUM6906</strain>
    </source>
</reference>